<comment type="caution">
    <text evidence="1">The sequence shown here is derived from an EMBL/GenBank/DDBJ whole genome shotgun (WGS) entry which is preliminary data.</text>
</comment>
<reference evidence="1" key="1">
    <citation type="journal article" date="2021" name="Nat. Commun.">
        <title>Genetic determinants of endophytism in the Arabidopsis root mycobiome.</title>
        <authorList>
            <person name="Mesny F."/>
            <person name="Miyauchi S."/>
            <person name="Thiergart T."/>
            <person name="Pickel B."/>
            <person name="Atanasova L."/>
            <person name="Karlsson M."/>
            <person name="Huettel B."/>
            <person name="Barry K.W."/>
            <person name="Haridas S."/>
            <person name="Chen C."/>
            <person name="Bauer D."/>
            <person name="Andreopoulos W."/>
            <person name="Pangilinan J."/>
            <person name="LaButti K."/>
            <person name="Riley R."/>
            <person name="Lipzen A."/>
            <person name="Clum A."/>
            <person name="Drula E."/>
            <person name="Henrissat B."/>
            <person name="Kohler A."/>
            <person name="Grigoriev I.V."/>
            <person name="Martin F.M."/>
            <person name="Hacquard S."/>
        </authorList>
    </citation>
    <scope>NUCLEOTIDE SEQUENCE</scope>
    <source>
        <strain evidence="1">MPI-CAGE-AT-0023</strain>
    </source>
</reference>
<dbReference type="GeneID" id="70230828"/>
<name>A0A9P9G3A1_FUSRE</name>
<dbReference type="OrthoDB" id="5428055at2759"/>
<protein>
    <submittedName>
        <fullName evidence="1">Uncharacterized protein</fullName>
    </submittedName>
</protein>
<dbReference type="AlphaFoldDB" id="A0A9P9G3A1"/>
<dbReference type="Proteomes" id="UP000720189">
    <property type="component" value="Unassembled WGS sequence"/>
</dbReference>
<keyword evidence="2" id="KW-1185">Reference proteome</keyword>
<dbReference type="EMBL" id="JAGMUX010000022">
    <property type="protein sequence ID" value="KAH7230452.1"/>
    <property type="molecule type" value="Genomic_DNA"/>
</dbReference>
<accession>A0A9P9G3A1</accession>
<gene>
    <name evidence="1" type="ORF">BKA55DRAFT_715210</name>
</gene>
<dbReference type="RefSeq" id="XP_046043090.1">
    <property type="nucleotide sequence ID" value="XM_046200874.1"/>
</dbReference>
<organism evidence="1 2">
    <name type="scientific">Fusarium redolens</name>
    <dbReference type="NCBI Taxonomy" id="48865"/>
    <lineage>
        <taxon>Eukaryota</taxon>
        <taxon>Fungi</taxon>
        <taxon>Dikarya</taxon>
        <taxon>Ascomycota</taxon>
        <taxon>Pezizomycotina</taxon>
        <taxon>Sordariomycetes</taxon>
        <taxon>Hypocreomycetidae</taxon>
        <taxon>Hypocreales</taxon>
        <taxon>Nectriaceae</taxon>
        <taxon>Fusarium</taxon>
        <taxon>Fusarium redolens species complex</taxon>
    </lineage>
</organism>
<sequence length="376" mass="42528">MSVRLGTGYPTFHWCRLAVYPHSISGPKTPIDLLWGLSQHLKKQPKSPSRIVFIDYPYNQVPHEPMSATAEEIGVLTTSIPPNTARRLFIENITPSLIDQVGQSLDADPLFFADYVTTDFQDLEKQTPPPSLAILPSLISEKPFLHLHYQKTDSNVPRNVPLARATCSIFFKGIGNSCIGLFLVDRLITCVLEAPGTKDERRHNAKAMYSGFEDFHPSQPFSCFASGQAKKPWDKVFMLGSIVHYFLTQQSLDPPSILSTSYYPIRIILRFSKYYGYSLRDITTRLHNEDINEETWLLAEKDINYLQRQLEDHGRSLEQLITIATSMVQLLDPPRSVLEAVSVRRLTYIALVSIPLGWVASLLSMSEGFLPGDEHF</sequence>
<evidence type="ECO:0000313" key="2">
    <source>
        <dbReference type="Proteomes" id="UP000720189"/>
    </source>
</evidence>
<evidence type="ECO:0000313" key="1">
    <source>
        <dbReference type="EMBL" id="KAH7230452.1"/>
    </source>
</evidence>
<proteinExistence type="predicted"/>